<dbReference type="InterPro" id="IPR036047">
    <property type="entry name" value="F-box-like_dom_sf"/>
</dbReference>
<dbReference type="PANTHER" id="PTHR38926:SF2">
    <property type="entry name" value="F-BOX_LRR-REPEAT PROTEIN 21-RELATED"/>
    <property type="match status" value="1"/>
</dbReference>
<dbReference type="PANTHER" id="PTHR38926">
    <property type="entry name" value="F-BOX DOMAIN CONTAINING PROTEIN, EXPRESSED"/>
    <property type="match status" value="1"/>
</dbReference>
<gene>
    <name evidence="2" type="ORF">PIB30_004808</name>
</gene>
<dbReference type="PROSITE" id="PS50181">
    <property type="entry name" value="FBOX"/>
    <property type="match status" value="1"/>
</dbReference>
<evidence type="ECO:0000313" key="2">
    <source>
        <dbReference type="EMBL" id="MED6143307.1"/>
    </source>
</evidence>
<comment type="caution">
    <text evidence="2">The sequence shown here is derived from an EMBL/GenBank/DDBJ whole genome shotgun (WGS) entry which is preliminary data.</text>
</comment>
<reference evidence="2 3" key="1">
    <citation type="journal article" date="2023" name="Plants (Basel)">
        <title>Bridging the Gap: Combining Genomics and Transcriptomics Approaches to Understand Stylosanthes scabra, an Orphan Legume from the Brazilian Caatinga.</title>
        <authorList>
            <person name="Ferreira-Neto J.R.C."/>
            <person name="da Silva M.D."/>
            <person name="Binneck E."/>
            <person name="de Melo N.F."/>
            <person name="da Silva R.H."/>
            <person name="de Melo A.L.T.M."/>
            <person name="Pandolfi V."/>
            <person name="Bustamante F.O."/>
            <person name="Brasileiro-Vidal A.C."/>
            <person name="Benko-Iseppon A.M."/>
        </authorList>
    </citation>
    <scope>NUCLEOTIDE SEQUENCE [LARGE SCALE GENOMIC DNA]</scope>
    <source>
        <tissue evidence="2">Leaves</tissue>
    </source>
</reference>
<dbReference type="Pfam" id="PF12937">
    <property type="entry name" value="F-box-like"/>
    <property type="match status" value="1"/>
</dbReference>
<dbReference type="InterPro" id="IPR001810">
    <property type="entry name" value="F-box_dom"/>
</dbReference>
<proteinExistence type="predicted"/>
<keyword evidence="3" id="KW-1185">Reference proteome</keyword>
<organism evidence="2 3">
    <name type="scientific">Stylosanthes scabra</name>
    <dbReference type="NCBI Taxonomy" id="79078"/>
    <lineage>
        <taxon>Eukaryota</taxon>
        <taxon>Viridiplantae</taxon>
        <taxon>Streptophyta</taxon>
        <taxon>Embryophyta</taxon>
        <taxon>Tracheophyta</taxon>
        <taxon>Spermatophyta</taxon>
        <taxon>Magnoliopsida</taxon>
        <taxon>eudicotyledons</taxon>
        <taxon>Gunneridae</taxon>
        <taxon>Pentapetalae</taxon>
        <taxon>rosids</taxon>
        <taxon>fabids</taxon>
        <taxon>Fabales</taxon>
        <taxon>Fabaceae</taxon>
        <taxon>Papilionoideae</taxon>
        <taxon>50 kb inversion clade</taxon>
        <taxon>dalbergioids sensu lato</taxon>
        <taxon>Dalbergieae</taxon>
        <taxon>Pterocarpus clade</taxon>
        <taxon>Stylosanthes</taxon>
    </lineage>
</organism>
<dbReference type="Gene3D" id="3.80.10.10">
    <property type="entry name" value="Ribonuclease Inhibitor"/>
    <property type="match status" value="1"/>
</dbReference>
<dbReference type="SUPFAM" id="SSF81383">
    <property type="entry name" value="F-box domain"/>
    <property type="match status" value="1"/>
</dbReference>
<evidence type="ECO:0000313" key="3">
    <source>
        <dbReference type="Proteomes" id="UP001341840"/>
    </source>
</evidence>
<dbReference type="InterPro" id="IPR006553">
    <property type="entry name" value="Leu-rich_rpt_Cys-con_subtyp"/>
</dbReference>
<dbReference type="EMBL" id="JASCZI010090630">
    <property type="protein sequence ID" value="MED6143307.1"/>
    <property type="molecule type" value="Genomic_DNA"/>
</dbReference>
<dbReference type="Pfam" id="PF13516">
    <property type="entry name" value="LRR_6"/>
    <property type="match status" value="1"/>
</dbReference>
<evidence type="ECO:0000259" key="1">
    <source>
        <dbReference type="PROSITE" id="PS50181"/>
    </source>
</evidence>
<dbReference type="InterPro" id="IPR001611">
    <property type="entry name" value="Leu-rich_rpt"/>
</dbReference>
<name>A0ABU6T3P8_9FABA</name>
<accession>A0ABU6T3P8</accession>
<dbReference type="CDD" id="cd22164">
    <property type="entry name" value="F-box_AtSKIP19-like"/>
    <property type="match status" value="1"/>
</dbReference>
<dbReference type="SUPFAM" id="SSF52047">
    <property type="entry name" value="RNI-like"/>
    <property type="match status" value="1"/>
</dbReference>
<dbReference type="SMART" id="SM00367">
    <property type="entry name" value="LRR_CC"/>
    <property type="match status" value="4"/>
</dbReference>
<feature type="domain" description="F-box" evidence="1">
    <location>
        <begin position="9"/>
        <end position="56"/>
    </location>
</feature>
<dbReference type="InterPro" id="IPR032675">
    <property type="entry name" value="LRR_dom_sf"/>
</dbReference>
<protein>
    <recommendedName>
        <fullName evidence="1">F-box domain-containing protein</fullName>
    </recommendedName>
</protein>
<dbReference type="Gene3D" id="1.20.1280.50">
    <property type="match status" value="1"/>
</dbReference>
<sequence>MEETTTVAFPNWLDLPRDVTAKILQNAGPEEVFKTAQLVCPQWHNISMDPLMWRTLHMPSRDTSSAVKDKLAKICFRAVDRSCGHLEDISIETFGTDSLLNHIANSGNTVKRLRLAYCTDITSQEMIKAAKKFPQLEELEISYSYVSSKDSIQAIGQSCPNLKVLKIIMERRKIKDESECNDEAFAIAKTMPNLRHLILLGNHMSTAGLVAILDGCRHLESLDVRGCFGVQYLGGTRLGKRCTEQIKEFQGSDEYLDRSWYLTEETSDDKGDDPYSDMYCDCVLTESSEDEEAFAYRFAIEYGLI</sequence>
<dbReference type="Proteomes" id="UP001341840">
    <property type="component" value="Unassembled WGS sequence"/>
</dbReference>